<name>A0ABS0ET88_9BURK</name>
<evidence type="ECO:0000256" key="12">
    <source>
        <dbReference type="ARBA" id="ARBA00025912"/>
    </source>
</evidence>
<comment type="function">
    <text evidence="2">Membrane-anchoring subunit of succinate dehydrogenase (SDH).</text>
</comment>
<dbReference type="Proteomes" id="UP000657372">
    <property type="component" value="Unassembled WGS sequence"/>
</dbReference>
<dbReference type="InterPro" id="IPR000701">
    <property type="entry name" value="SuccDH_FuR_B_TM-su"/>
</dbReference>
<feature type="transmembrane region" description="Helical" evidence="13">
    <location>
        <begin position="96"/>
        <end position="117"/>
    </location>
</feature>
<evidence type="ECO:0000256" key="6">
    <source>
        <dbReference type="ARBA" id="ARBA00022617"/>
    </source>
</evidence>
<keyword evidence="9 13" id="KW-1133">Transmembrane helix</keyword>
<keyword evidence="7 13" id="KW-0812">Transmembrane</keyword>
<feature type="transmembrane region" description="Helical" evidence="13">
    <location>
        <begin position="20"/>
        <end position="43"/>
    </location>
</feature>
<dbReference type="NCBIfam" id="TIGR02970">
    <property type="entry name" value="succ_dehyd_cytB"/>
    <property type="match status" value="1"/>
</dbReference>
<organism evidence="14 15">
    <name type="scientific">Herminiimonas contaminans</name>
    <dbReference type="NCBI Taxonomy" id="1111140"/>
    <lineage>
        <taxon>Bacteria</taxon>
        <taxon>Pseudomonadati</taxon>
        <taxon>Pseudomonadota</taxon>
        <taxon>Betaproteobacteria</taxon>
        <taxon>Burkholderiales</taxon>
        <taxon>Oxalobacteraceae</taxon>
        <taxon>Herminiimonas</taxon>
    </lineage>
</organism>
<comment type="subunit">
    <text evidence="12">Part of an enzyme complex containing four subunits: a flavoprotein, an iron-sulfur protein, plus two membrane-anchoring proteins, SdhC and SdhD. The complex can form homotrimers.</text>
</comment>
<protein>
    <recommendedName>
        <fullName evidence="5">Succinate dehydrogenase cytochrome b556 subunit</fullName>
    </recommendedName>
</protein>
<evidence type="ECO:0000256" key="11">
    <source>
        <dbReference type="ARBA" id="ARBA00023136"/>
    </source>
</evidence>
<dbReference type="Pfam" id="PF01127">
    <property type="entry name" value="Sdh_cyt"/>
    <property type="match status" value="1"/>
</dbReference>
<reference evidence="14 15" key="1">
    <citation type="submission" date="2020-11" db="EMBL/GenBank/DDBJ databases">
        <title>WGS of Herminiimonas contaminans strain Marseille-Q4544 isolated from planarians Schmidtea mediterranea.</title>
        <authorList>
            <person name="Kangale L."/>
        </authorList>
    </citation>
    <scope>NUCLEOTIDE SEQUENCE [LARGE SCALE GENOMIC DNA]</scope>
    <source>
        <strain evidence="14 15">Marseille-Q4544</strain>
    </source>
</reference>
<dbReference type="InterPro" id="IPR034804">
    <property type="entry name" value="SQR/QFR_C/D"/>
</dbReference>
<dbReference type="RefSeq" id="WP_195875486.1">
    <property type="nucleotide sequence ID" value="NZ_JADOEL010000006.1"/>
</dbReference>
<dbReference type="PANTHER" id="PTHR41910:SF1">
    <property type="entry name" value="SUCCINATE DEHYDROGENASE HYDROPHOBIC MEMBRANE ANCHOR SUBUNIT"/>
    <property type="match status" value="1"/>
</dbReference>
<evidence type="ECO:0000313" key="14">
    <source>
        <dbReference type="EMBL" id="MBF8177935.1"/>
    </source>
</evidence>
<gene>
    <name evidence="14" type="primary">sdhC</name>
    <name evidence="14" type="ORF">IXC47_09610</name>
</gene>
<evidence type="ECO:0000256" key="9">
    <source>
        <dbReference type="ARBA" id="ARBA00022989"/>
    </source>
</evidence>
<evidence type="ECO:0000256" key="2">
    <source>
        <dbReference type="ARBA" id="ARBA00004050"/>
    </source>
</evidence>
<evidence type="ECO:0000256" key="5">
    <source>
        <dbReference type="ARBA" id="ARBA00020076"/>
    </source>
</evidence>
<comment type="caution">
    <text evidence="14">The sequence shown here is derived from an EMBL/GenBank/DDBJ whole genome shotgun (WGS) entry which is preliminary data.</text>
</comment>
<dbReference type="PANTHER" id="PTHR41910">
    <property type="entry name" value="SUCCINATE DEHYDROGENASE 2 MEMBRANE SUBUNIT SDHC"/>
    <property type="match status" value="1"/>
</dbReference>
<evidence type="ECO:0000256" key="8">
    <source>
        <dbReference type="ARBA" id="ARBA00022723"/>
    </source>
</evidence>
<proteinExistence type="inferred from homology"/>
<sequence>MKRSNDYRARSHPAYWAFLVHRLSGLVLALFLPLHFLALSQSLRGEASLNDFIRFADQPLFKFGEWCLVVLLSLHMMGGVRLLLIEFRDWSGTRNNWIAAALGVGMATGLAFALALMN</sequence>
<dbReference type="InterPro" id="IPR014314">
    <property type="entry name" value="Succ_DH_cytb556"/>
</dbReference>
<feature type="transmembrane region" description="Helical" evidence="13">
    <location>
        <begin position="63"/>
        <end position="84"/>
    </location>
</feature>
<accession>A0ABS0ET88</accession>
<evidence type="ECO:0000256" key="3">
    <source>
        <dbReference type="ARBA" id="ARBA00004370"/>
    </source>
</evidence>
<evidence type="ECO:0000256" key="13">
    <source>
        <dbReference type="SAM" id="Phobius"/>
    </source>
</evidence>
<evidence type="ECO:0000313" key="15">
    <source>
        <dbReference type="Proteomes" id="UP000657372"/>
    </source>
</evidence>
<comment type="cofactor">
    <cofactor evidence="1">
        <name>heme</name>
        <dbReference type="ChEBI" id="CHEBI:30413"/>
    </cofactor>
</comment>
<dbReference type="Gene3D" id="1.20.1300.10">
    <property type="entry name" value="Fumarate reductase/succinate dehydrogenase, transmembrane subunit"/>
    <property type="match status" value="1"/>
</dbReference>
<dbReference type="SUPFAM" id="SSF81343">
    <property type="entry name" value="Fumarate reductase respiratory complex transmembrane subunits"/>
    <property type="match status" value="1"/>
</dbReference>
<dbReference type="EMBL" id="JADOEL010000006">
    <property type="protein sequence ID" value="MBF8177935.1"/>
    <property type="molecule type" value="Genomic_DNA"/>
</dbReference>
<evidence type="ECO:0000256" key="1">
    <source>
        <dbReference type="ARBA" id="ARBA00001971"/>
    </source>
</evidence>
<keyword evidence="11 13" id="KW-0472">Membrane</keyword>
<comment type="similarity">
    <text evidence="4">Belongs to the cytochrome b560 family.</text>
</comment>
<keyword evidence="15" id="KW-1185">Reference proteome</keyword>
<evidence type="ECO:0000256" key="4">
    <source>
        <dbReference type="ARBA" id="ARBA00007244"/>
    </source>
</evidence>
<dbReference type="InterPro" id="IPR039023">
    <property type="entry name" value="SdhC_prok"/>
</dbReference>
<keyword evidence="8" id="KW-0479">Metal-binding</keyword>
<comment type="subcellular location">
    <subcellularLocation>
        <location evidence="3">Membrane</location>
    </subcellularLocation>
</comment>
<keyword evidence="6" id="KW-0349">Heme</keyword>
<evidence type="ECO:0000256" key="10">
    <source>
        <dbReference type="ARBA" id="ARBA00023004"/>
    </source>
</evidence>
<keyword evidence="10" id="KW-0408">Iron</keyword>
<evidence type="ECO:0000256" key="7">
    <source>
        <dbReference type="ARBA" id="ARBA00022692"/>
    </source>
</evidence>